<feature type="transmembrane region" description="Helical" evidence="1">
    <location>
        <begin position="164"/>
        <end position="186"/>
    </location>
</feature>
<organism evidence="2 3">
    <name type="scientific">Brevibacterium salitolerans</name>
    <dbReference type="NCBI Taxonomy" id="1403566"/>
    <lineage>
        <taxon>Bacteria</taxon>
        <taxon>Bacillati</taxon>
        <taxon>Actinomycetota</taxon>
        <taxon>Actinomycetes</taxon>
        <taxon>Micrococcales</taxon>
        <taxon>Brevibacteriaceae</taxon>
        <taxon>Brevibacterium</taxon>
    </lineage>
</organism>
<comment type="caution">
    <text evidence="2">The sequence shown here is derived from an EMBL/GenBank/DDBJ whole genome shotgun (WGS) entry which is preliminary data.</text>
</comment>
<sequence>MSNPLVRRGLNEGIRAGQTQNRIPAPSAQDLQSMYEAPSYQPQQSASDRVLTYDDVLMKSGMTFAVLLAGAVLGWVVPLLAFPAMLVGLVLGLVVAFKKEPSPPLILAYAVVQGAFLGGISKSFETMYDGIVMQAVLGTLSVFLVMFALFKFRVIRMSPGFMKFLILAVGGYAVFSLVNFGFAMFSGGQMNARTMEISVMGIEMPLGVLISGAAVVLAALSLVGDFHMIEEGVKHRIPEKYSWICAFSLMVTLIWLYVEILRLLSYFRQD</sequence>
<proteinExistence type="predicted"/>
<feature type="transmembrane region" description="Helical" evidence="1">
    <location>
        <begin position="241"/>
        <end position="258"/>
    </location>
</feature>
<dbReference type="Proteomes" id="UP001500984">
    <property type="component" value="Unassembled WGS sequence"/>
</dbReference>
<dbReference type="PIRSF" id="PIRSF009160">
    <property type="entry name" value="UCP009160"/>
    <property type="match status" value="1"/>
</dbReference>
<keyword evidence="1" id="KW-0812">Transmembrane</keyword>
<protein>
    <submittedName>
        <fullName evidence="2">Bax inhibitor-1/YccA family protein</fullName>
    </submittedName>
</protein>
<feature type="transmembrane region" description="Helical" evidence="1">
    <location>
        <begin position="130"/>
        <end position="152"/>
    </location>
</feature>
<keyword evidence="1" id="KW-1133">Transmembrane helix</keyword>
<feature type="transmembrane region" description="Helical" evidence="1">
    <location>
        <begin position="206"/>
        <end position="229"/>
    </location>
</feature>
<feature type="transmembrane region" description="Helical" evidence="1">
    <location>
        <begin position="104"/>
        <end position="124"/>
    </location>
</feature>
<reference evidence="2 3" key="1">
    <citation type="journal article" date="2019" name="Int. J. Syst. Evol. Microbiol.">
        <title>The Global Catalogue of Microorganisms (GCM) 10K type strain sequencing project: providing services to taxonomists for standard genome sequencing and annotation.</title>
        <authorList>
            <consortium name="The Broad Institute Genomics Platform"/>
            <consortium name="The Broad Institute Genome Sequencing Center for Infectious Disease"/>
            <person name="Wu L."/>
            <person name="Ma J."/>
        </authorList>
    </citation>
    <scope>NUCLEOTIDE SEQUENCE [LARGE SCALE GENOMIC DNA]</scope>
    <source>
        <strain evidence="2 3">JCM 15900</strain>
    </source>
</reference>
<dbReference type="EMBL" id="BAAAPZ010000001">
    <property type="protein sequence ID" value="GAA2086996.1"/>
    <property type="molecule type" value="Genomic_DNA"/>
</dbReference>
<keyword evidence="1" id="KW-0472">Membrane</keyword>
<evidence type="ECO:0000313" key="3">
    <source>
        <dbReference type="Proteomes" id="UP001500984"/>
    </source>
</evidence>
<dbReference type="InterPro" id="IPR010539">
    <property type="entry name" value="BaxI_1-like"/>
</dbReference>
<gene>
    <name evidence="2" type="ORF">GCM10009823_01130</name>
</gene>
<evidence type="ECO:0000313" key="2">
    <source>
        <dbReference type="EMBL" id="GAA2086996.1"/>
    </source>
</evidence>
<feature type="transmembrane region" description="Helical" evidence="1">
    <location>
        <begin position="64"/>
        <end position="97"/>
    </location>
</feature>
<dbReference type="PANTHER" id="PTHR41282">
    <property type="entry name" value="CONSERVED TRANSMEMBRANE PROTEIN-RELATED"/>
    <property type="match status" value="1"/>
</dbReference>
<dbReference type="PANTHER" id="PTHR41282:SF1">
    <property type="entry name" value="CONSERVED TRANSMEMBRANE PROTEIN-RELATED"/>
    <property type="match status" value="1"/>
</dbReference>
<evidence type="ECO:0000256" key="1">
    <source>
        <dbReference type="SAM" id="Phobius"/>
    </source>
</evidence>
<accession>A0ABN2WBB0</accession>
<keyword evidence="3" id="KW-1185">Reference proteome</keyword>
<name>A0ABN2WBB0_9MICO</name>
<dbReference type="RefSeq" id="WP_291798878.1">
    <property type="nucleotide sequence ID" value="NZ_BAAAPZ010000001.1"/>
</dbReference>
<dbReference type="Pfam" id="PF12811">
    <property type="entry name" value="BaxI_1"/>
    <property type="match status" value="1"/>
</dbReference>